<protein>
    <submittedName>
        <fullName evidence="1">Uncharacterized protein</fullName>
    </submittedName>
</protein>
<dbReference type="EMBL" id="CABVJF010000045">
    <property type="protein sequence ID" value="VVQ26369.1"/>
    <property type="molecule type" value="Genomic_DNA"/>
</dbReference>
<evidence type="ECO:0000313" key="1">
    <source>
        <dbReference type="EMBL" id="VVQ26369.1"/>
    </source>
</evidence>
<evidence type="ECO:0000313" key="2">
    <source>
        <dbReference type="Proteomes" id="UP000381378"/>
    </source>
</evidence>
<proteinExistence type="predicted"/>
<name>A0A5E7VTZ3_PSEFL</name>
<dbReference type="Proteomes" id="UP000381378">
    <property type="component" value="Unassembled WGS sequence"/>
</dbReference>
<dbReference type="AlphaFoldDB" id="A0A5E7VTZ3"/>
<gene>
    <name evidence="1" type="ORF">PS928_06531</name>
</gene>
<accession>A0A5E7VTZ3</accession>
<reference evidence="1 2" key="1">
    <citation type="submission" date="2019-09" db="EMBL/GenBank/DDBJ databases">
        <authorList>
            <person name="Chandra G."/>
            <person name="Truman W A."/>
        </authorList>
    </citation>
    <scope>NUCLEOTIDE SEQUENCE [LARGE SCALE GENOMIC DNA]</scope>
    <source>
        <strain evidence="1">PS928</strain>
    </source>
</reference>
<sequence>MAAKGRLAFASVAGQINNSHIALGLRRALAIEQFALETLAKQVDGLAHFLRTLTTLLRQVRISVSVRRTHLAVTKNLVFYDEKPLYQDDDCLYEQA</sequence>
<organism evidence="1 2">
    <name type="scientific">Pseudomonas fluorescens</name>
    <dbReference type="NCBI Taxonomy" id="294"/>
    <lineage>
        <taxon>Bacteria</taxon>
        <taxon>Pseudomonadati</taxon>
        <taxon>Pseudomonadota</taxon>
        <taxon>Gammaproteobacteria</taxon>
        <taxon>Pseudomonadales</taxon>
        <taxon>Pseudomonadaceae</taxon>
        <taxon>Pseudomonas</taxon>
    </lineage>
</organism>